<gene>
    <name evidence="8" type="ORF">FME351_LOCUS11087</name>
</gene>
<evidence type="ECO:0000256" key="3">
    <source>
        <dbReference type="ARBA" id="ARBA00022617"/>
    </source>
</evidence>
<evidence type="ECO:0000256" key="1">
    <source>
        <dbReference type="ARBA" id="ARBA00001971"/>
    </source>
</evidence>
<dbReference type="SUPFAM" id="SSF48264">
    <property type="entry name" value="Cytochrome P450"/>
    <property type="match status" value="1"/>
</dbReference>
<comment type="cofactor">
    <cofactor evidence="1">
        <name>heme</name>
        <dbReference type="ChEBI" id="CHEBI:30413"/>
    </cofactor>
</comment>
<evidence type="ECO:0008006" key="10">
    <source>
        <dbReference type="Google" id="ProtNLM"/>
    </source>
</evidence>
<evidence type="ECO:0000256" key="7">
    <source>
        <dbReference type="ARBA" id="ARBA00023033"/>
    </source>
</evidence>
<evidence type="ECO:0000256" key="6">
    <source>
        <dbReference type="ARBA" id="ARBA00023004"/>
    </source>
</evidence>
<dbReference type="GO" id="GO:0020037">
    <property type="term" value="F:heme binding"/>
    <property type="evidence" value="ECO:0007669"/>
    <property type="project" value="InterPro"/>
</dbReference>
<dbReference type="AlphaFoldDB" id="A0A818BSL6"/>
<evidence type="ECO:0000313" key="9">
    <source>
        <dbReference type="Proteomes" id="UP000663869"/>
    </source>
</evidence>
<dbReference type="InterPro" id="IPR050476">
    <property type="entry name" value="Insect_CytP450_Detox"/>
</dbReference>
<dbReference type="GO" id="GO:0004497">
    <property type="term" value="F:monooxygenase activity"/>
    <property type="evidence" value="ECO:0007669"/>
    <property type="project" value="UniProtKB-KW"/>
</dbReference>
<dbReference type="InterPro" id="IPR001128">
    <property type="entry name" value="Cyt_P450"/>
</dbReference>
<comment type="similarity">
    <text evidence="2">Belongs to the cytochrome P450 family.</text>
</comment>
<keyword evidence="4" id="KW-0479">Metal-binding</keyword>
<dbReference type="Gene3D" id="1.10.630.10">
    <property type="entry name" value="Cytochrome P450"/>
    <property type="match status" value="1"/>
</dbReference>
<name>A0A818BSL6_9BILA</name>
<dbReference type="Pfam" id="PF00067">
    <property type="entry name" value="p450"/>
    <property type="match status" value="2"/>
</dbReference>
<evidence type="ECO:0000256" key="2">
    <source>
        <dbReference type="ARBA" id="ARBA00010617"/>
    </source>
</evidence>
<accession>A0A818BSL6</accession>
<dbReference type="PANTHER" id="PTHR24292:SF102">
    <property type="entry name" value="CYTOCHROME P450 FAMILY-RELATED"/>
    <property type="match status" value="1"/>
</dbReference>
<keyword evidence="5" id="KW-0560">Oxidoreductase</keyword>
<keyword evidence="6" id="KW-0408">Iron</keyword>
<dbReference type="InterPro" id="IPR036396">
    <property type="entry name" value="Cyt_P450_sf"/>
</dbReference>
<comment type="caution">
    <text evidence="8">The sequence shown here is derived from an EMBL/GenBank/DDBJ whole genome shotgun (WGS) entry which is preliminary data.</text>
</comment>
<keyword evidence="3" id="KW-0349">Heme</keyword>
<sequence>MLPVILCIVLVCGYVYLKQTYFTLRPELPGLSPHFLFGNLIQTGILSGRVSLPEALAAFKKRYGDIYQFWLGPSYNIIVNDITDVQHIFCHRNIYDQGDFFIEKASVLFPDGLICTKGYFLPCCCFSSFCSEKNPVMFILGVQVKRHAAVTYPLFRRGKFTPNLDLIIECVDQLLAKWRERPEGQVHTDIFQQFHKLMLAIFGFIAFDYDLQTLDEDHKTGSNELAEALEVINNAFQLVTYAPRWLSILYLKLSSRHQRAKKLVQQYL</sequence>
<reference evidence="8" key="1">
    <citation type="submission" date="2021-02" db="EMBL/GenBank/DDBJ databases">
        <authorList>
            <person name="Nowell W R."/>
        </authorList>
    </citation>
    <scope>NUCLEOTIDE SEQUENCE</scope>
</reference>
<keyword evidence="7" id="KW-0503">Monooxygenase</keyword>
<dbReference type="EMBL" id="CAJNYU010001246">
    <property type="protein sequence ID" value="CAF3422933.1"/>
    <property type="molecule type" value="Genomic_DNA"/>
</dbReference>
<evidence type="ECO:0000256" key="5">
    <source>
        <dbReference type="ARBA" id="ARBA00023002"/>
    </source>
</evidence>
<evidence type="ECO:0000256" key="4">
    <source>
        <dbReference type="ARBA" id="ARBA00022723"/>
    </source>
</evidence>
<proteinExistence type="inferred from homology"/>
<dbReference type="GO" id="GO:0005506">
    <property type="term" value="F:iron ion binding"/>
    <property type="evidence" value="ECO:0007669"/>
    <property type="project" value="InterPro"/>
</dbReference>
<organism evidence="8 9">
    <name type="scientific">Rotaria socialis</name>
    <dbReference type="NCBI Taxonomy" id="392032"/>
    <lineage>
        <taxon>Eukaryota</taxon>
        <taxon>Metazoa</taxon>
        <taxon>Spiralia</taxon>
        <taxon>Gnathifera</taxon>
        <taxon>Rotifera</taxon>
        <taxon>Eurotatoria</taxon>
        <taxon>Bdelloidea</taxon>
        <taxon>Philodinida</taxon>
        <taxon>Philodinidae</taxon>
        <taxon>Rotaria</taxon>
    </lineage>
</organism>
<dbReference type="PANTHER" id="PTHR24292">
    <property type="entry name" value="CYTOCHROME P450"/>
    <property type="match status" value="1"/>
</dbReference>
<evidence type="ECO:0000313" key="8">
    <source>
        <dbReference type="EMBL" id="CAF3422933.1"/>
    </source>
</evidence>
<dbReference type="Proteomes" id="UP000663869">
    <property type="component" value="Unassembled WGS sequence"/>
</dbReference>
<protein>
    <recommendedName>
        <fullName evidence="10">Cytochrome P450</fullName>
    </recommendedName>
</protein>
<dbReference type="GO" id="GO:0016705">
    <property type="term" value="F:oxidoreductase activity, acting on paired donors, with incorporation or reduction of molecular oxygen"/>
    <property type="evidence" value="ECO:0007669"/>
    <property type="project" value="InterPro"/>
</dbReference>